<comment type="caution">
    <text evidence="1">The sequence shown here is derived from an EMBL/GenBank/DDBJ whole genome shotgun (WGS) entry which is preliminary data.</text>
</comment>
<sequence>MKFAVEFAANFTAFARINFKFTTQAICFNSANLIYLATHQNQNDTGFYFILRYFKYNSHFNIIV</sequence>
<organism evidence="1 2">
    <name type="scientific">Campylobacter showae RM3277</name>
    <dbReference type="NCBI Taxonomy" id="553219"/>
    <lineage>
        <taxon>Bacteria</taxon>
        <taxon>Pseudomonadati</taxon>
        <taxon>Campylobacterota</taxon>
        <taxon>Epsilonproteobacteria</taxon>
        <taxon>Campylobacterales</taxon>
        <taxon>Campylobacteraceae</taxon>
        <taxon>Campylobacter</taxon>
    </lineage>
</organism>
<dbReference type="STRING" id="553219.CAMSH0001_1289"/>
<evidence type="ECO:0000313" key="2">
    <source>
        <dbReference type="Proteomes" id="UP000003107"/>
    </source>
</evidence>
<keyword evidence="2" id="KW-1185">Reference proteome</keyword>
<proteinExistence type="predicted"/>
<evidence type="ECO:0000313" key="1">
    <source>
        <dbReference type="EMBL" id="EET80528.1"/>
    </source>
</evidence>
<gene>
    <name evidence="1" type="ORF">CAMSH0001_1289</name>
</gene>
<dbReference type="EMBL" id="ACVQ01000008">
    <property type="protein sequence ID" value="EET80528.1"/>
    <property type="molecule type" value="Genomic_DNA"/>
</dbReference>
<accession>C6RDY1</accession>
<dbReference type="Proteomes" id="UP000003107">
    <property type="component" value="Unassembled WGS sequence"/>
</dbReference>
<name>C6RDY1_9BACT</name>
<protein>
    <submittedName>
        <fullName evidence="1">Uncharacterized protein</fullName>
    </submittedName>
</protein>
<reference evidence="1 2" key="1">
    <citation type="submission" date="2009-07" db="EMBL/GenBank/DDBJ databases">
        <authorList>
            <person name="Madupu R."/>
            <person name="Sebastian Y."/>
            <person name="Durkin A.S."/>
            <person name="Torralba M."/>
            <person name="Methe B."/>
            <person name="Sutton G.G."/>
            <person name="Strausberg R.L."/>
            <person name="Nelson K.E."/>
        </authorList>
    </citation>
    <scope>NUCLEOTIDE SEQUENCE [LARGE SCALE GENOMIC DNA]</scope>
    <source>
        <strain evidence="1 2">RM3277</strain>
    </source>
</reference>
<dbReference type="AlphaFoldDB" id="C6RDY1"/>